<accession>A0AAV3NV37</accession>
<gene>
    <name evidence="6" type="ORF">LIER_03506</name>
</gene>
<evidence type="ECO:0000259" key="4">
    <source>
        <dbReference type="PROSITE" id="PS50090"/>
    </source>
</evidence>
<evidence type="ECO:0000256" key="3">
    <source>
        <dbReference type="SAM" id="MobiDB-lite"/>
    </source>
</evidence>
<feature type="compositionally biased region" description="Polar residues" evidence="3">
    <location>
        <begin position="328"/>
        <end position="342"/>
    </location>
</feature>
<dbReference type="GO" id="GO:0005634">
    <property type="term" value="C:nucleus"/>
    <property type="evidence" value="ECO:0007669"/>
    <property type="project" value="UniProtKB-SubCell"/>
</dbReference>
<reference evidence="6 7" key="1">
    <citation type="submission" date="2024-01" db="EMBL/GenBank/DDBJ databases">
        <title>The complete chloroplast genome sequence of Lithospermum erythrorhizon: insights into the phylogenetic relationship among Boraginaceae species and the maternal lineages of purple gromwells.</title>
        <authorList>
            <person name="Okada T."/>
            <person name="Watanabe K."/>
        </authorList>
    </citation>
    <scope>NUCLEOTIDE SEQUENCE [LARGE SCALE GENOMIC DNA]</scope>
</reference>
<dbReference type="Gene3D" id="1.10.246.220">
    <property type="match status" value="1"/>
</dbReference>
<evidence type="ECO:0000313" key="6">
    <source>
        <dbReference type="EMBL" id="GAA0142661.1"/>
    </source>
</evidence>
<dbReference type="PANTHER" id="PTHR46993">
    <property type="entry name" value="MYB TRANSCRIPTION FACTOR"/>
    <property type="match status" value="1"/>
</dbReference>
<dbReference type="CDD" id="cd11660">
    <property type="entry name" value="SANT_TRF"/>
    <property type="match status" value="1"/>
</dbReference>
<dbReference type="EMBL" id="BAABME010000422">
    <property type="protein sequence ID" value="GAA0142661.1"/>
    <property type="molecule type" value="Genomic_DNA"/>
</dbReference>
<dbReference type="Pfam" id="PF00249">
    <property type="entry name" value="Myb_DNA-binding"/>
    <property type="match status" value="1"/>
</dbReference>
<evidence type="ECO:0000256" key="1">
    <source>
        <dbReference type="ARBA" id="ARBA00004123"/>
    </source>
</evidence>
<dbReference type="PANTHER" id="PTHR46993:SF6">
    <property type="entry name" value="MYB TRANSCRIPTION FACTOR"/>
    <property type="match status" value="1"/>
</dbReference>
<feature type="domain" description="Myb-like" evidence="4">
    <location>
        <begin position="450"/>
        <end position="505"/>
    </location>
</feature>
<sequence>MEENNIDPDISRWILEFLLHQNIEYHILDSIASVLPISDNNFLLSKLFLLRKLQHELSNCILSEKLLDFLDEIYQVDQCLGSKDCLESLKKVYCAVCVEFTVGFLRKCGNNVKGGFFDVVKRLWRGRVREMEKKNIGLVSEELLEWKNDIEAAVWEESVCLRVVERTKDVDAVELVKLYVKEEKTRMGPSFLELVSKTLKAEEGAVSGAVRSRKRGESGQFRRNDGQEQQFDNDGNSCDKGENVLVDTEKRGSLERCKHGAHKRSRIGTSGSSSGAKVADVEHDLNAGKSCNEQLGTLEVEKVQEALESSRLGVPGIEEDPLPGGQNRCKTSEGNAKNSRTNAPGEENRANVGVESTDYEPPEEENRAKSSGVDNVVNVQSGEAKQNCPDQSNAPKNLMEQKKTACTSEWDDSIDNSSAEPFDSSGRSNRHSSRRRRVSPLNIYKEPKVKQPRKKKMWSDVEEDTLRAGVTKFGHGYWKVILNEHLDIFQGRTEVDLKDKWRNMTRQRK</sequence>
<feature type="compositionally biased region" description="Polar residues" evidence="3">
    <location>
        <begin position="377"/>
        <end position="395"/>
    </location>
</feature>
<feature type="region of interest" description="Disordered" evidence="3">
    <location>
        <begin position="309"/>
        <end position="457"/>
    </location>
</feature>
<comment type="subcellular location">
    <subcellularLocation>
        <location evidence="1">Nucleus</location>
    </subcellularLocation>
</comment>
<dbReference type="InterPro" id="IPR017930">
    <property type="entry name" value="Myb_dom"/>
</dbReference>
<feature type="region of interest" description="Disordered" evidence="3">
    <location>
        <begin position="206"/>
        <end position="243"/>
    </location>
</feature>
<evidence type="ECO:0000313" key="7">
    <source>
        <dbReference type="Proteomes" id="UP001454036"/>
    </source>
</evidence>
<dbReference type="SMART" id="SM00717">
    <property type="entry name" value="SANT"/>
    <property type="match status" value="1"/>
</dbReference>
<dbReference type="Proteomes" id="UP001454036">
    <property type="component" value="Unassembled WGS sequence"/>
</dbReference>
<feature type="compositionally biased region" description="Basic residues" evidence="3">
    <location>
        <begin position="428"/>
        <end position="438"/>
    </location>
</feature>
<organism evidence="6 7">
    <name type="scientific">Lithospermum erythrorhizon</name>
    <name type="common">Purple gromwell</name>
    <name type="synonym">Lithospermum officinale var. erythrorhizon</name>
    <dbReference type="NCBI Taxonomy" id="34254"/>
    <lineage>
        <taxon>Eukaryota</taxon>
        <taxon>Viridiplantae</taxon>
        <taxon>Streptophyta</taxon>
        <taxon>Embryophyta</taxon>
        <taxon>Tracheophyta</taxon>
        <taxon>Spermatophyta</taxon>
        <taxon>Magnoliopsida</taxon>
        <taxon>eudicotyledons</taxon>
        <taxon>Gunneridae</taxon>
        <taxon>Pentapetalae</taxon>
        <taxon>asterids</taxon>
        <taxon>lamiids</taxon>
        <taxon>Boraginales</taxon>
        <taxon>Boraginaceae</taxon>
        <taxon>Boraginoideae</taxon>
        <taxon>Lithospermeae</taxon>
        <taxon>Lithospermum</taxon>
    </lineage>
</organism>
<dbReference type="SUPFAM" id="SSF46689">
    <property type="entry name" value="Homeodomain-like"/>
    <property type="match status" value="1"/>
</dbReference>
<feature type="domain" description="HTH myb-type" evidence="5">
    <location>
        <begin position="450"/>
        <end position="509"/>
    </location>
</feature>
<proteinExistence type="predicted"/>
<dbReference type="PROSITE" id="PS51294">
    <property type="entry name" value="HTH_MYB"/>
    <property type="match status" value="1"/>
</dbReference>
<keyword evidence="7" id="KW-1185">Reference proteome</keyword>
<feature type="region of interest" description="Disordered" evidence="3">
    <location>
        <begin position="255"/>
        <end position="277"/>
    </location>
</feature>
<feature type="compositionally biased region" description="Polar residues" evidence="3">
    <location>
        <begin position="227"/>
        <end position="236"/>
    </location>
</feature>
<name>A0AAV3NV37_LITER</name>
<comment type="caution">
    <text evidence="6">The sequence shown here is derived from an EMBL/GenBank/DDBJ whole genome shotgun (WGS) entry which is preliminary data.</text>
</comment>
<evidence type="ECO:0000259" key="5">
    <source>
        <dbReference type="PROSITE" id="PS51294"/>
    </source>
</evidence>
<feature type="compositionally biased region" description="Basic and acidic residues" evidence="3">
    <location>
        <begin position="215"/>
        <end position="226"/>
    </location>
</feature>
<keyword evidence="2" id="KW-0539">Nucleus</keyword>
<dbReference type="InterPro" id="IPR001005">
    <property type="entry name" value="SANT/Myb"/>
</dbReference>
<evidence type="ECO:0000256" key="2">
    <source>
        <dbReference type="ARBA" id="ARBA00023242"/>
    </source>
</evidence>
<dbReference type="PROSITE" id="PS50090">
    <property type="entry name" value="MYB_LIKE"/>
    <property type="match status" value="1"/>
</dbReference>
<dbReference type="AlphaFoldDB" id="A0AAV3NV37"/>
<dbReference type="InterPro" id="IPR009057">
    <property type="entry name" value="Homeodomain-like_sf"/>
</dbReference>
<protein>
    <submittedName>
        <fullName evidence="6">Uncharacterized protein</fullName>
    </submittedName>
</protein>